<proteinExistence type="predicted"/>
<dbReference type="RefSeq" id="WP_110672007.1">
    <property type="nucleotide sequence ID" value="NZ_PYBW01000095.1"/>
</dbReference>
<comment type="caution">
    <text evidence="1">The sequence shown here is derived from an EMBL/GenBank/DDBJ whole genome shotgun (WGS) entry which is preliminary data.</text>
</comment>
<keyword evidence="2" id="KW-1185">Reference proteome</keyword>
<dbReference type="Proteomes" id="UP000248039">
    <property type="component" value="Unassembled WGS sequence"/>
</dbReference>
<dbReference type="EMBL" id="PYBW01000095">
    <property type="protein sequence ID" value="PYC74502.1"/>
    <property type="molecule type" value="Genomic_DNA"/>
</dbReference>
<evidence type="ECO:0000313" key="1">
    <source>
        <dbReference type="EMBL" id="PYC74502.1"/>
    </source>
</evidence>
<reference evidence="1 2" key="1">
    <citation type="submission" date="2018-03" db="EMBL/GenBank/DDBJ databases">
        <title>Bioinformatic expansion and discovery of thiopeptide antibiotics.</title>
        <authorList>
            <person name="Schwalen C.J."/>
            <person name="Hudson G.A."/>
            <person name="Mitchell D.A."/>
        </authorList>
    </citation>
    <scope>NUCLEOTIDE SEQUENCE [LARGE SCALE GENOMIC DNA]</scope>
    <source>
        <strain evidence="1 2">ATCC 21389</strain>
    </source>
</reference>
<sequence length="110" mass="12202">MRHLIARALRAALRLILPARGQHRAVPAEPEPAALAVTSDPAQSAPEPADEELEWGPLVRPYVDPAAWRAELDEMERQYERREALRAVAEGQPDPGYTYPGAHYLDAVLV</sequence>
<organism evidence="1 2">
    <name type="scientific">Streptomyces tateyamensis</name>
    <dbReference type="NCBI Taxonomy" id="565073"/>
    <lineage>
        <taxon>Bacteria</taxon>
        <taxon>Bacillati</taxon>
        <taxon>Actinomycetota</taxon>
        <taxon>Actinomycetes</taxon>
        <taxon>Kitasatosporales</taxon>
        <taxon>Streptomycetaceae</taxon>
        <taxon>Streptomyces</taxon>
    </lineage>
</organism>
<accession>A0A2V4N3W2</accession>
<dbReference type="AlphaFoldDB" id="A0A2V4N3W2"/>
<gene>
    <name evidence="1" type="ORF">C7C46_24120</name>
</gene>
<name>A0A2V4N3W2_9ACTN</name>
<dbReference type="OrthoDB" id="4326862at2"/>
<evidence type="ECO:0000313" key="2">
    <source>
        <dbReference type="Proteomes" id="UP000248039"/>
    </source>
</evidence>
<protein>
    <submittedName>
        <fullName evidence="1">Uncharacterized protein</fullName>
    </submittedName>
</protein>